<dbReference type="EMBL" id="CAJVPY010013421">
    <property type="protein sequence ID" value="CAG8740424.1"/>
    <property type="molecule type" value="Genomic_DNA"/>
</dbReference>
<feature type="non-terminal residue" evidence="2">
    <location>
        <position position="196"/>
    </location>
</feature>
<dbReference type="AlphaFoldDB" id="A0A9N9NKF0"/>
<proteinExistence type="predicted"/>
<accession>A0A9N9NKF0</accession>
<dbReference type="Proteomes" id="UP000789405">
    <property type="component" value="Unassembled WGS sequence"/>
</dbReference>
<organism evidence="2 3">
    <name type="scientific">Dentiscutata erythropus</name>
    <dbReference type="NCBI Taxonomy" id="1348616"/>
    <lineage>
        <taxon>Eukaryota</taxon>
        <taxon>Fungi</taxon>
        <taxon>Fungi incertae sedis</taxon>
        <taxon>Mucoromycota</taxon>
        <taxon>Glomeromycotina</taxon>
        <taxon>Glomeromycetes</taxon>
        <taxon>Diversisporales</taxon>
        <taxon>Gigasporaceae</taxon>
        <taxon>Dentiscutata</taxon>
    </lineage>
</organism>
<protein>
    <submittedName>
        <fullName evidence="2">18907_t:CDS:1</fullName>
    </submittedName>
</protein>
<sequence>EEKNKVVELTCHISNSYAAWHYSLDLTMLGCWVKKFFQTPHSSQKNIQSIGSGCHVLFSKKESQLFNTKKTKDKFKRLAIEKFNISTHWFVICLCQKNDYFLEMIANMNKMPVYFDIAGVITVNTKDAKTVHPLDIYINKPFKDKLYKYWYRWMTNGGNEPNKEDKESNENYKTGDENETSNMMDNYKWPEYWVVI</sequence>
<dbReference type="OrthoDB" id="2158935at2759"/>
<keyword evidence="3" id="KW-1185">Reference proteome</keyword>
<feature type="compositionally biased region" description="Basic and acidic residues" evidence="1">
    <location>
        <begin position="161"/>
        <end position="176"/>
    </location>
</feature>
<evidence type="ECO:0000313" key="2">
    <source>
        <dbReference type="EMBL" id="CAG8740424.1"/>
    </source>
</evidence>
<gene>
    <name evidence="2" type="ORF">DERYTH_LOCUS15955</name>
</gene>
<name>A0A9N9NKF0_9GLOM</name>
<reference evidence="2" key="1">
    <citation type="submission" date="2021-06" db="EMBL/GenBank/DDBJ databases">
        <authorList>
            <person name="Kallberg Y."/>
            <person name="Tangrot J."/>
            <person name="Rosling A."/>
        </authorList>
    </citation>
    <scope>NUCLEOTIDE SEQUENCE</scope>
    <source>
        <strain evidence="2">MA453B</strain>
    </source>
</reference>
<feature type="region of interest" description="Disordered" evidence="1">
    <location>
        <begin position="160"/>
        <end position="179"/>
    </location>
</feature>
<comment type="caution">
    <text evidence="2">The sequence shown here is derived from an EMBL/GenBank/DDBJ whole genome shotgun (WGS) entry which is preliminary data.</text>
</comment>
<evidence type="ECO:0000256" key="1">
    <source>
        <dbReference type="SAM" id="MobiDB-lite"/>
    </source>
</evidence>
<evidence type="ECO:0000313" key="3">
    <source>
        <dbReference type="Proteomes" id="UP000789405"/>
    </source>
</evidence>